<sequence length="464" mass="47435">MRTDASDLRVQALHGSDPHDQAGHAPDAKPGSPDAGKDANGLSRLLAAIGGIYVAQSLVTGVAMQSMPGLLRAAGASLQLVGLASLFMLPWALKFLWAPAVERWRLPAGKAERRSRRIVLIGQWLLAACLLALAAAGAWYPAPAGTPLGVPTLGLMASLLLAAMLAASIDIACDGYAIDQLPTRQRGWGNVAQVGGSYVGIAIGGSGFLLLASRYGWPAAMAVMSVCIALLTLPLLGVSEAPRAVEQTRHRPSLRAAWMNRDIRHGLVLVLCLGAGIRLASGMLGPLLIDRGASLALLGTVHGVMGIGAGLGGTVLGGLLVRQLGASRAVPCVLGMQALALLALAVAAPIASLDTLIVLTGVLFAVMASGFVAIYAFLMGLVSPRQAGLDFTLFQCADAMIAMLGGMAGGWLAQQGGYALCLGLAAALSTCAGVGAARWMRMNAGTNAGTNAGMNTRTTTRANK</sequence>
<organism evidence="8 9">
    <name type="scientific">Pigmentiphaga aceris</name>
    <dbReference type="NCBI Taxonomy" id="1940612"/>
    <lineage>
        <taxon>Bacteria</taxon>
        <taxon>Pseudomonadati</taxon>
        <taxon>Pseudomonadota</taxon>
        <taxon>Betaproteobacteria</taxon>
        <taxon>Burkholderiales</taxon>
        <taxon>Alcaligenaceae</taxon>
        <taxon>Pigmentiphaga</taxon>
    </lineage>
</organism>
<feature type="transmembrane region" description="Helical" evidence="7">
    <location>
        <begin position="295"/>
        <end position="321"/>
    </location>
</feature>
<dbReference type="OrthoDB" id="9812189at2"/>
<dbReference type="PANTHER" id="PTHR12778">
    <property type="entry name" value="SOLUTE CARRIER FAMILY 33 ACETYL-COA TRANSPORTER -RELATED"/>
    <property type="match status" value="1"/>
</dbReference>
<feature type="transmembrane region" description="Helical" evidence="7">
    <location>
        <begin position="266"/>
        <end position="289"/>
    </location>
</feature>
<name>A0A5C0AS22_9BURK</name>
<keyword evidence="3 7" id="KW-0812">Transmembrane</keyword>
<feature type="transmembrane region" description="Helical" evidence="7">
    <location>
        <begin position="391"/>
        <end position="411"/>
    </location>
</feature>
<evidence type="ECO:0000313" key="8">
    <source>
        <dbReference type="EMBL" id="QEI04992.1"/>
    </source>
</evidence>
<keyword evidence="9" id="KW-1185">Reference proteome</keyword>
<feature type="transmembrane region" description="Helical" evidence="7">
    <location>
        <begin position="357"/>
        <end position="379"/>
    </location>
</feature>
<feature type="transmembrane region" description="Helical" evidence="7">
    <location>
        <begin position="333"/>
        <end position="351"/>
    </location>
</feature>
<keyword evidence="4 7" id="KW-1133">Transmembrane helix</keyword>
<feature type="transmembrane region" description="Helical" evidence="7">
    <location>
        <begin position="118"/>
        <end position="140"/>
    </location>
</feature>
<evidence type="ECO:0000256" key="3">
    <source>
        <dbReference type="ARBA" id="ARBA00022692"/>
    </source>
</evidence>
<dbReference type="Proteomes" id="UP000325161">
    <property type="component" value="Chromosome"/>
</dbReference>
<protein>
    <submittedName>
        <fullName evidence="8">MFS transporter</fullName>
    </submittedName>
</protein>
<dbReference type="Gene3D" id="1.20.1250.20">
    <property type="entry name" value="MFS general substrate transporter like domains"/>
    <property type="match status" value="2"/>
</dbReference>
<feature type="transmembrane region" description="Helical" evidence="7">
    <location>
        <begin position="417"/>
        <end position="437"/>
    </location>
</feature>
<dbReference type="PANTHER" id="PTHR12778:SF10">
    <property type="entry name" value="MAJOR FACILITATOR SUPERFAMILY DOMAIN-CONTAINING PROTEIN 3"/>
    <property type="match status" value="1"/>
</dbReference>
<keyword evidence="5 7" id="KW-0472">Membrane</keyword>
<evidence type="ECO:0000256" key="5">
    <source>
        <dbReference type="ARBA" id="ARBA00023136"/>
    </source>
</evidence>
<feature type="transmembrane region" description="Helical" evidence="7">
    <location>
        <begin position="194"/>
        <end position="213"/>
    </location>
</feature>
<feature type="region of interest" description="Disordered" evidence="6">
    <location>
        <begin position="1"/>
        <end position="36"/>
    </location>
</feature>
<feature type="transmembrane region" description="Helical" evidence="7">
    <location>
        <begin position="76"/>
        <end position="97"/>
    </location>
</feature>
<dbReference type="InterPro" id="IPR036259">
    <property type="entry name" value="MFS_trans_sf"/>
</dbReference>
<dbReference type="InterPro" id="IPR011701">
    <property type="entry name" value="MFS"/>
</dbReference>
<evidence type="ECO:0000256" key="4">
    <source>
        <dbReference type="ARBA" id="ARBA00022989"/>
    </source>
</evidence>
<dbReference type="SUPFAM" id="SSF103473">
    <property type="entry name" value="MFS general substrate transporter"/>
    <property type="match status" value="1"/>
</dbReference>
<dbReference type="EMBL" id="CP043046">
    <property type="protein sequence ID" value="QEI04992.1"/>
    <property type="molecule type" value="Genomic_DNA"/>
</dbReference>
<evidence type="ECO:0000256" key="1">
    <source>
        <dbReference type="ARBA" id="ARBA00004141"/>
    </source>
</evidence>
<dbReference type="RefSeq" id="WP_148812858.1">
    <property type="nucleotide sequence ID" value="NZ_CP043046.1"/>
</dbReference>
<reference evidence="8 9" key="1">
    <citation type="submission" date="2019-08" db="EMBL/GenBank/DDBJ databases">
        <title>Amphibian skin-associated Pigmentiphaga: genome sequence and occurrence across geography and hosts.</title>
        <authorList>
            <person name="Bletz M.C."/>
            <person name="Bunk B."/>
            <person name="Sproeer C."/>
            <person name="Biwer P."/>
            <person name="Reiter S."/>
            <person name="Rabemananjara F.C.E."/>
            <person name="Schulz S."/>
            <person name="Overmann J."/>
            <person name="Vences M."/>
        </authorList>
    </citation>
    <scope>NUCLEOTIDE SEQUENCE [LARGE SCALE GENOMIC DNA]</scope>
    <source>
        <strain evidence="8 9">Mada1488</strain>
    </source>
</reference>
<dbReference type="Pfam" id="PF07690">
    <property type="entry name" value="MFS_1"/>
    <property type="match status" value="1"/>
</dbReference>
<dbReference type="AlphaFoldDB" id="A0A5C0AS22"/>
<dbReference type="GO" id="GO:0016020">
    <property type="term" value="C:membrane"/>
    <property type="evidence" value="ECO:0007669"/>
    <property type="project" value="UniProtKB-SubCell"/>
</dbReference>
<accession>A0A5C0AS22</accession>
<gene>
    <name evidence="8" type="ORF">FXN63_03390</name>
</gene>
<feature type="transmembrane region" description="Helical" evidence="7">
    <location>
        <begin position="152"/>
        <end position="173"/>
    </location>
</feature>
<feature type="transmembrane region" description="Helical" evidence="7">
    <location>
        <begin position="219"/>
        <end position="245"/>
    </location>
</feature>
<evidence type="ECO:0000256" key="6">
    <source>
        <dbReference type="SAM" id="MobiDB-lite"/>
    </source>
</evidence>
<evidence type="ECO:0000256" key="7">
    <source>
        <dbReference type="SAM" id="Phobius"/>
    </source>
</evidence>
<keyword evidence="2" id="KW-0813">Transport</keyword>
<dbReference type="GO" id="GO:0022857">
    <property type="term" value="F:transmembrane transporter activity"/>
    <property type="evidence" value="ECO:0007669"/>
    <property type="project" value="InterPro"/>
</dbReference>
<dbReference type="KEGG" id="pacr:FXN63_03390"/>
<evidence type="ECO:0000256" key="2">
    <source>
        <dbReference type="ARBA" id="ARBA00022448"/>
    </source>
</evidence>
<evidence type="ECO:0000313" key="9">
    <source>
        <dbReference type="Proteomes" id="UP000325161"/>
    </source>
</evidence>
<feature type="transmembrane region" description="Helical" evidence="7">
    <location>
        <begin position="45"/>
        <end position="64"/>
    </location>
</feature>
<proteinExistence type="predicted"/>
<comment type="subcellular location">
    <subcellularLocation>
        <location evidence="1">Membrane</location>
        <topology evidence="1">Multi-pass membrane protein</topology>
    </subcellularLocation>
</comment>
<dbReference type="InterPro" id="IPR004752">
    <property type="entry name" value="AmpG_permease/AT-1"/>
</dbReference>